<dbReference type="InterPro" id="IPR003593">
    <property type="entry name" value="AAA+_ATPase"/>
</dbReference>
<organism evidence="2 3">
    <name type="scientific">Serratia proteamaculans</name>
    <dbReference type="NCBI Taxonomy" id="28151"/>
    <lineage>
        <taxon>Bacteria</taxon>
        <taxon>Pseudomonadati</taxon>
        <taxon>Pseudomonadota</taxon>
        <taxon>Gammaproteobacteria</taxon>
        <taxon>Enterobacterales</taxon>
        <taxon>Yersiniaceae</taxon>
        <taxon>Serratia</taxon>
    </lineage>
</organism>
<dbReference type="EMBL" id="CP045913">
    <property type="protein sequence ID" value="QGH61348.1"/>
    <property type="molecule type" value="Genomic_DNA"/>
</dbReference>
<evidence type="ECO:0000313" key="2">
    <source>
        <dbReference type="EMBL" id="QGH61348.1"/>
    </source>
</evidence>
<dbReference type="SUPFAM" id="SSF52540">
    <property type="entry name" value="P-loop containing nucleoside triphosphate hydrolases"/>
    <property type="match status" value="1"/>
</dbReference>
<dbReference type="InterPro" id="IPR027417">
    <property type="entry name" value="P-loop_NTPase"/>
</dbReference>
<dbReference type="CDD" id="cd00009">
    <property type="entry name" value="AAA"/>
    <property type="match status" value="1"/>
</dbReference>
<feature type="domain" description="AAA+ ATPase" evidence="1">
    <location>
        <begin position="39"/>
        <end position="191"/>
    </location>
</feature>
<reference evidence="2 3" key="1">
    <citation type="submission" date="2019-11" db="EMBL/GenBank/DDBJ databases">
        <title>The Phosphoenolpyruvate Phosphotransferase System Regulates Serratia proteamaculans 336X Biofilm Formation and Wheat Roots colonization.</title>
        <authorList>
            <person name="Liu F."/>
        </authorList>
    </citation>
    <scope>NUCLEOTIDE SEQUENCE [LARGE SCALE GENOMIC DNA]</scope>
    <source>
        <strain evidence="2 3">336X</strain>
    </source>
</reference>
<accession>A0A5Q2VAI1</accession>
<dbReference type="Pfam" id="PF13401">
    <property type="entry name" value="AAA_22"/>
    <property type="match status" value="1"/>
</dbReference>
<dbReference type="InterPro" id="IPR049945">
    <property type="entry name" value="AAA_22"/>
</dbReference>
<gene>
    <name evidence="2" type="ORF">GHV41_11075</name>
</gene>
<dbReference type="PANTHER" id="PTHR35894:SF1">
    <property type="entry name" value="PHOSPHORIBULOKINASE _ URIDINE KINASE FAMILY"/>
    <property type="match status" value="1"/>
</dbReference>
<dbReference type="Proteomes" id="UP000381260">
    <property type="component" value="Chromosome"/>
</dbReference>
<dbReference type="AlphaFoldDB" id="A0A5Q2VAI1"/>
<evidence type="ECO:0000313" key="3">
    <source>
        <dbReference type="Proteomes" id="UP000381260"/>
    </source>
</evidence>
<protein>
    <submittedName>
        <fullName evidence="2">AAA family ATPase</fullName>
    </submittedName>
</protein>
<proteinExistence type="predicted"/>
<evidence type="ECO:0000259" key="1">
    <source>
        <dbReference type="SMART" id="SM00382"/>
    </source>
</evidence>
<dbReference type="PANTHER" id="PTHR35894">
    <property type="entry name" value="GENERAL SECRETION PATHWAY PROTEIN A-RELATED"/>
    <property type="match status" value="1"/>
</dbReference>
<dbReference type="Gene3D" id="3.40.50.300">
    <property type="entry name" value="P-loop containing nucleotide triphosphate hydrolases"/>
    <property type="match status" value="1"/>
</dbReference>
<dbReference type="RefSeq" id="WP_153858548.1">
    <property type="nucleotide sequence ID" value="NZ_CP045913.1"/>
</dbReference>
<dbReference type="InterPro" id="IPR052026">
    <property type="entry name" value="ExeA_AAA_ATPase_DNA-bind"/>
</dbReference>
<dbReference type="SMART" id="SM00382">
    <property type="entry name" value="AAA"/>
    <property type="match status" value="1"/>
</dbReference>
<sequence length="323" mass="36362">MLTEVMHYYGLRCEPVDAGYFETDHHEQIHRDLKAAIQNGRLIALTAVIGSGKTLLMRRLRETLEKESKVMVARSLSLDKTKLTASLLDAALFYDLSSEKTVRIPGDSEKRARELQALFRKAKKPVALFIDDAHDLHPKTLTSLKRLFELATDGKGKISIVLIGHPKLKNDLRRPSMEEVGDRTTVFEFGGLRDRQRDYIDWVLRESLGEGSDISTVITDEAATVLAARLKTPLQIGRHLVRAFEAGFEMGVKPIDAITVEAVLSRRIDDLEPQLTRHGYDIRALCTQFDAKPPEIRQLMRGTLNPQRASELVEEMRAAGLPL</sequence>
<dbReference type="GO" id="GO:0016887">
    <property type="term" value="F:ATP hydrolysis activity"/>
    <property type="evidence" value="ECO:0007669"/>
    <property type="project" value="InterPro"/>
</dbReference>
<name>A0A5Q2VAI1_SERPR</name>